<dbReference type="Proteomes" id="UP000006251">
    <property type="component" value="Unassembled WGS sequence"/>
</dbReference>
<evidence type="ECO:0000313" key="2">
    <source>
        <dbReference type="EMBL" id="GAC27553.1"/>
    </source>
</evidence>
<keyword evidence="1" id="KW-0812">Transmembrane</keyword>
<comment type="caution">
    <text evidence="2">The sequence shown here is derived from an EMBL/GenBank/DDBJ whole genome shotgun (WGS) entry which is preliminary data.</text>
</comment>
<dbReference type="AlphaFoldDB" id="K6ZF53"/>
<feature type="transmembrane region" description="Helical" evidence="1">
    <location>
        <begin position="39"/>
        <end position="68"/>
    </location>
</feature>
<organism evidence="2 3">
    <name type="scientific">Brumicola pallidula DSM 14239 = ACAM 615</name>
    <dbReference type="NCBI Taxonomy" id="1121922"/>
    <lineage>
        <taxon>Bacteria</taxon>
        <taxon>Pseudomonadati</taxon>
        <taxon>Pseudomonadota</taxon>
        <taxon>Gammaproteobacteria</taxon>
        <taxon>Alteromonadales</taxon>
        <taxon>Alteromonadaceae</taxon>
        <taxon>Brumicola</taxon>
    </lineage>
</organism>
<keyword evidence="3" id="KW-1185">Reference proteome</keyword>
<keyword evidence="1" id="KW-1133">Transmembrane helix</keyword>
<reference evidence="3" key="1">
    <citation type="journal article" date="2014" name="Environ. Microbiol.">
        <title>Comparative genomics of the marine bacterial genus Glaciecola reveals the high degree of genomic diversity and genomic characteristic for cold adaptation.</title>
        <authorList>
            <person name="Qin Q.L."/>
            <person name="Xie B.B."/>
            <person name="Yu Y."/>
            <person name="Shu Y.L."/>
            <person name="Rong J.C."/>
            <person name="Zhang Y.J."/>
            <person name="Zhao D.L."/>
            <person name="Chen X.L."/>
            <person name="Zhang X.Y."/>
            <person name="Chen B."/>
            <person name="Zhou B.C."/>
            <person name="Zhang Y.Z."/>
        </authorList>
    </citation>
    <scope>NUCLEOTIDE SEQUENCE [LARGE SCALE GENOMIC DNA]</scope>
    <source>
        <strain evidence="3">ACAM 615</strain>
    </source>
</reference>
<evidence type="ECO:0000256" key="1">
    <source>
        <dbReference type="SAM" id="Phobius"/>
    </source>
</evidence>
<feature type="transmembrane region" description="Helical" evidence="1">
    <location>
        <begin position="74"/>
        <end position="100"/>
    </location>
</feature>
<protein>
    <submittedName>
        <fullName evidence="2">Uncharacterized protein</fullName>
    </submittedName>
</protein>
<proteinExistence type="predicted"/>
<accession>K6ZF53</accession>
<name>K6ZF53_9ALTE</name>
<dbReference type="EMBL" id="BAEQ01000014">
    <property type="protein sequence ID" value="GAC27553.1"/>
    <property type="molecule type" value="Genomic_DNA"/>
</dbReference>
<keyword evidence="1" id="KW-0472">Membrane</keyword>
<evidence type="ECO:0000313" key="3">
    <source>
        <dbReference type="Proteomes" id="UP000006251"/>
    </source>
</evidence>
<sequence length="110" mass="12341">MKSRGAGRMKSRGAGRMKSWIDKITHEPLRHWQRFIKGFAVFMVGVALWYSELALVYLGLSVGAVYTYSDPSKIIALIFLFCGTIISVIGYLQILICRLLPSKTGLQSNQ</sequence>
<dbReference type="RefSeq" id="WP_006009263.1">
    <property type="nucleotide sequence ID" value="NZ_AUAV01000008.1"/>
</dbReference>
<gene>
    <name evidence="2" type="ORF">GPAL_0673</name>
</gene>